<dbReference type="OrthoDB" id="2085045at2"/>
<keyword evidence="6 7" id="KW-0472">Membrane</keyword>
<keyword evidence="5 7" id="KW-1133">Transmembrane helix</keyword>
<keyword evidence="4 7" id="KW-0812">Transmembrane</keyword>
<dbReference type="PANTHER" id="PTHR43373">
    <property type="entry name" value="NA(+)/H(+) ANTIPORTER SUBUNIT"/>
    <property type="match status" value="1"/>
</dbReference>
<sequence>MSDFETVFSPIVFLDLALLTMLFLVAIAMLRSRHLFGVVMLSGIYSLLSAAFFVSLDAVDVAFTEAAVGAGISTVLMLSGMLLTVRREKPKTPGRAPVAMLAVLATGAALIYATIDMPAFGDPNAPANSAIGQQYVERTASEIPMPNIVTAVLASYRGFDTMGETMVIFTAGVAVMLLLGVGSARGGRRVSDIDAKETSDEGKGE</sequence>
<comment type="caution">
    <text evidence="10">The sequence shown here is derived from an EMBL/GenBank/DDBJ whole genome shotgun (WGS) entry which is preliminary data.</text>
</comment>
<feature type="transmembrane region" description="Helical" evidence="7">
    <location>
        <begin position="97"/>
        <end position="115"/>
    </location>
</feature>
<evidence type="ECO:0000256" key="5">
    <source>
        <dbReference type="ARBA" id="ARBA00022989"/>
    </source>
</evidence>
<dbReference type="Pfam" id="PF20501">
    <property type="entry name" value="MbhE"/>
    <property type="match status" value="1"/>
</dbReference>
<dbReference type="InterPro" id="IPR046806">
    <property type="entry name" value="MrpA_C/MbhE"/>
</dbReference>
<dbReference type="Pfam" id="PF13244">
    <property type="entry name" value="MbhD"/>
    <property type="match status" value="1"/>
</dbReference>
<dbReference type="RefSeq" id="WP_104831877.1">
    <property type="nucleotide sequence ID" value="NZ_PJCH01000016.1"/>
</dbReference>
<evidence type="ECO:0000256" key="4">
    <source>
        <dbReference type="ARBA" id="ARBA00022692"/>
    </source>
</evidence>
<comment type="subcellular location">
    <subcellularLocation>
        <location evidence="1">Cell membrane</location>
        <topology evidence="1">Multi-pass membrane protein</topology>
    </subcellularLocation>
</comment>
<evidence type="ECO:0000256" key="7">
    <source>
        <dbReference type="SAM" id="Phobius"/>
    </source>
</evidence>
<name>A0A2S7JZY6_9PROT</name>
<dbReference type="EMBL" id="PJCH01000016">
    <property type="protein sequence ID" value="PQA85825.1"/>
    <property type="molecule type" value="Genomic_DNA"/>
</dbReference>
<feature type="transmembrane region" description="Helical" evidence="7">
    <location>
        <begin position="6"/>
        <end position="28"/>
    </location>
</feature>
<keyword evidence="11" id="KW-1185">Reference proteome</keyword>
<evidence type="ECO:0000259" key="8">
    <source>
        <dbReference type="Pfam" id="PF13244"/>
    </source>
</evidence>
<dbReference type="InterPro" id="IPR025383">
    <property type="entry name" value="MrpA_C/MbhD"/>
</dbReference>
<feature type="transmembrane region" description="Helical" evidence="7">
    <location>
        <begin position="66"/>
        <end position="85"/>
    </location>
</feature>
<dbReference type="PANTHER" id="PTHR43373:SF1">
    <property type="entry name" value="NA(+)_H(+) ANTIPORTER SUBUNIT A"/>
    <property type="match status" value="1"/>
</dbReference>
<protein>
    <submittedName>
        <fullName evidence="10">Cation:proton antiporter</fullName>
    </submittedName>
</protein>
<feature type="domain" description="MrpA C-terminal/MbhD" evidence="8">
    <location>
        <begin position="21"/>
        <end position="81"/>
    </location>
</feature>
<dbReference type="NCBIfam" id="NF009159">
    <property type="entry name" value="PRK12504.1"/>
    <property type="match status" value="1"/>
</dbReference>
<feature type="transmembrane region" description="Helical" evidence="7">
    <location>
        <begin position="166"/>
        <end position="184"/>
    </location>
</feature>
<evidence type="ECO:0000256" key="3">
    <source>
        <dbReference type="ARBA" id="ARBA00022475"/>
    </source>
</evidence>
<accession>A0A2S7JZY6</accession>
<dbReference type="GO" id="GO:0005886">
    <property type="term" value="C:plasma membrane"/>
    <property type="evidence" value="ECO:0007669"/>
    <property type="project" value="UniProtKB-SubCell"/>
</dbReference>
<feature type="domain" description="MrpA C-terminal/MbhE" evidence="9">
    <location>
        <begin position="124"/>
        <end position="179"/>
    </location>
</feature>
<dbReference type="Proteomes" id="UP000239504">
    <property type="component" value="Unassembled WGS sequence"/>
</dbReference>
<dbReference type="AlphaFoldDB" id="A0A2S7JZY6"/>
<proteinExistence type="predicted"/>
<evidence type="ECO:0000313" key="11">
    <source>
        <dbReference type="Proteomes" id="UP000239504"/>
    </source>
</evidence>
<feature type="transmembrane region" description="Helical" evidence="7">
    <location>
        <begin position="35"/>
        <end position="54"/>
    </location>
</feature>
<reference evidence="10 11" key="1">
    <citation type="submission" date="2017-12" db="EMBL/GenBank/DDBJ databases">
        <authorList>
            <person name="Hurst M.R.H."/>
        </authorList>
    </citation>
    <scope>NUCLEOTIDE SEQUENCE [LARGE SCALE GENOMIC DNA]</scope>
    <source>
        <strain evidence="10 11">SY-3-19</strain>
    </source>
</reference>
<evidence type="ECO:0000256" key="6">
    <source>
        <dbReference type="ARBA" id="ARBA00023136"/>
    </source>
</evidence>
<dbReference type="InterPro" id="IPR050616">
    <property type="entry name" value="CPA3_Na-H_Antiporter_A"/>
</dbReference>
<evidence type="ECO:0000256" key="1">
    <source>
        <dbReference type="ARBA" id="ARBA00004651"/>
    </source>
</evidence>
<keyword evidence="2" id="KW-0813">Transport</keyword>
<evidence type="ECO:0000256" key="2">
    <source>
        <dbReference type="ARBA" id="ARBA00022448"/>
    </source>
</evidence>
<gene>
    <name evidence="10" type="ORF">CW354_19975</name>
</gene>
<evidence type="ECO:0000259" key="9">
    <source>
        <dbReference type="Pfam" id="PF20501"/>
    </source>
</evidence>
<evidence type="ECO:0000313" key="10">
    <source>
        <dbReference type="EMBL" id="PQA85825.1"/>
    </source>
</evidence>
<keyword evidence="3" id="KW-1003">Cell membrane</keyword>
<organism evidence="10 11">
    <name type="scientific">Hyphococcus luteus</name>
    <dbReference type="NCBI Taxonomy" id="2058213"/>
    <lineage>
        <taxon>Bacteria</taxon>
        <taxon>Pseudomonadati</taxon>
        <taxon>Pseudomonadota</taxon>
        <taxon>Alphaproteobacteria</taxon>
        <taxon>Parvularculales</taxon>
        <taxon>Parvularculaceae</taxon>
        <taxon>Hyphococcus</taxon>
    </lineage>
</organism>